<proteinExistence type="predicted"/>
<sequence>MKASTLDFHTDSTQEPTNSNTGPSPLNTWPQLVDTMAQISSGNGFSQDVSPSPRAGQAKGVVGREEALRMEEEALAKLQREKRHTIPASLSSSSSSLPSSSTAKVFSGAPQRVASASRPERDLIVFPESEAKKRAEQDRFRDIDVDKLTNEELEKLLLDDSFGAHTKAPRPSSLLGCNLSASYPGSQAFGPSPFHGGGGPWTPSNAALQTPTPTRQQTPVFPAAPFPKPPCSFQNGFTTGMAPFRAPDSLFLSMPPPARFMAFSPMQPASPMVFQQPPSVNPEMAKLFDKIASTSEYLKTGRSASTDLESVSTKSLSPKPPASEAPSISRFEWLDLDPLSKRKADFEEAPCATDGAVAVEAGPAGDPWDAVLLDESEGGSPPPEGKSQRPATAQPRRASTGAVTRSLSLNIPATSSPHGQNDQGIKEGGKVLSKYSFLQEMEAQNEEVVAFCDDIAVLRSQFPHDDVATNPGYVLSPVIPQRDMNGDRGSSVKVSIEIPSSQEPVTFTCDVSSPVELLIMQALCWVHDDLNQVNIGSYILKVCGQEEALQNKHSLGSHEYVQDCRKWETEIKLQLRAQGTIRRDLARTAEDDSTPVNLEKYLCHLERPFKETITRQSLGDYLEGYHSQVSACLQK</sequence>
<dbReference type="SMART" id="SM00144">
    <property type="entry name" value="PI3K_rbd"/>
    <property type="match status" value="1"/>
</dbReference>
<dbReference type="PROSITE" id="PS51546">
    <property type="entry name" value="PI3K_RBD"/>
    <property type="match status" value="1"/>
</dbReference>
<dbReference type="InterPro" id="IPR000341">
    <property type="entry name" value="PI3K_Ras-bd_dom"/>
</dbReference>
<dbReference type="Pfam" id="PF00794">
    <property type="entry name" value="PI3K_rbd"/>
    <property type="match status" value="1"/>
</dbReference>
<protein>
    <recommendedName>
        <fullName evidence="2">PI3K-RBD domain-containing protein</fullName>
    </recommendedName>
</protein>
<organism evidence="3 4">
    <name type="scientific">Albula goreensis</name>
    <dbReference type="NCBI Taxonomy" id="1534307"/>
    <lineage>
        <taxon>Eukaryota</taxon>
        <taxon>Metazoa</taxon>
        <taxon>Chordata</taxon>
        <taxon>Craniata</taxon>
        <taxon>Vertebrata</taxon>
        <taxon>Euteleostomi</taxon>
        <taxon>Actinopterygii</taxon>
        <taxon>Neopterygii</taxon>
        <taxon>Teleostei</taxon>
        <taxon>Albuliformes</taxon>
        <taxon>Albulidae</taxon>
        <taxon>Albula</taxon>
    </lineage>
</organism>
<feature type="compositionally biased region" description="Polar residues" evidence="1">
    <location>
        <begin position="301"/>
        <end position="316"/>
    </location>
</feature>
<feature type="region of interest" description="Disordered" evidence="1">
    <location>
        <begin position="358"/>
        <end position="404"/>
    </location>
</feature>
<feature type="compositionally biased region" description="Basic and acidic residues" evidence="1">
    <location>
        <begin position="118"/>
        <end position="141"/>
    </location>
</feature>
<dbReference type="FunFam" id="3.10.20.90:FF:000156">
    <property type="entry name" value="Phosphatidylinositol 4-phosphate 3-kinase C2 domain-containing subunit alpha"/>
    <property type="match status" value="1"/>
</dbReference>
<feature type="compositionally biased region" description="Polar residues" evidence="1">
    <location>
        <begin position="11"/>
        <end position="30"/>
    </location>
</feature>
<dbReference type="EMBL" id="JAERUA010000015">
    <property type="protein sequence ID" value="KAI1889844.1"/>
    <property type="molecule type" value="Genomic_DNA"/>
</dbReference>
<evidence type="ECO:0000256" key="1">
    <source>
        <dbReference type="SAM" id="MobiDB-lite"/>
    </source>
</evidence>
<feature type="region of interest" description="Disordered" evidence="1">
    <location>
        <begin position="188"/>
        <end position="217"/>
    </location>
</feature>
<keyword evidence="4" id="KW-1185">Reference proteome</keyword>
<dbReference type="FunFam" id="3.10.20.770:FF:000004">
    <property type="entry name" value="Phosphatidylinositol 4-phosphate 3-kinase C2 domain-containing subunit beta isoform A"/>
    <property type="match status" value="1"/>
</dbReference>
<evidence type="ECO:0000313" key="4">
    <source>
        <dbReference type="Proteomes" id="UP000829720"/>
    </source>
</evidence>
<evidence type="ECO:0000313" key="3">
    <source>
        <dbReference type="EMBL" id="KAI1889844.1"/>
    </source>
</evidence>
<dbReference type="SUPFAM" id="SSF54236">
    <property type="entry name" value="Ubiquitin-like"/>
    <property type="match status" value="1"/>
</dbReference>
<reference evidence="3" key="1">
    <citation type="submission" date="2021-01" db="EMBL/GenBank/DDBJ databases">
        <authorList>
            <person name="Zahm M."/>
            <person name="Roques C."/>
            <person name="Cabau C."/>
            <person name="Klopp C."/>
            <person name="Donnadieu C."/>
            <person name="Jouanno E."/>
            <person name="Lampietro C."/>
            <person name="Louis A."/>
            <person name="Herpin A."/>
            <person name="Echchiki A."/>
            <person name="Berthelot C."/>
            <person name="Parey E."/>
            <person name="Roest-Crollius H."/>
            <person name="Braasch I."/>
            <person name="Postlethwait J."/>
            <person name="Bobe J."/>
            <person name="Montfort J."/>
            <person name="Bouchez O."/>
            <person name="Begum T."/>
            <person name="Mejri S."/>
            <person name="Adams A."/>
            <person name="Chen W.-J."/>
            <person name="Guiguen Y."/>
        </authorList>
    </citation>
    <scope>NUCLEOTIDE SEQUENCE</scope>
    <source>
        <tissue evidence="3">Blood</tissue>
    </source>
</reference>
<evidence type="ECO:0000259" key="2">
    <source>
        <dbReference type="PROSITE" id="PS51546"/>
    </source>
</evidence>
<feature type="region of interest" description="Disordered" evidence="1">
    <location>
        <begin position="1"/>
        <end position="65"/>
    </location>
</feature>
<name>A0A8T3D2E9_9TELE</name>
<dbReference type="Gene3D" id="3.10.20.770">
    <property type="match status" value="1"/>
</dbReference>
<gene>
    <name evidence="3" type="ORF">AGOR_G00167110</name>
</gene>
<dbReference type="AlphaFoldDB" id="A0A8T3D2E9"/>
<dbReference type="Proteomes" id="UP000829720">
    <property type="component" value="Unassembled WGS sequence"/>
</dbReference>
<feature type="compositionally biased region" description="Polar residues" evidence="1">
    <location>
        <begin position="37"/>
        <end position="50"/>
    </location>
</feature>
<comment type="caution">
    <text evidence="3">The sequence shown here is derived from an EMBL/GenBank/DDBJ whole genome shotgun (WGS) entry which is preliminary data.</text>
</comment>
<dbReference type="OrthoDB" id="8927818at2759"/>
<accession>A0A8T3D2E9</accession>
<feature type="domain" description="PI3K-RBD" evidence="2">
    <location>
        <begin position="489"/>
        <end position="577"/>
    </location>
</feature>
<feature type="compositionally biased region" description="Low complexity" evidence="1">
    <location>
        <begin position="89"/>
        <end position="101"/>
    </location>
</feature>
<dbReference type="InterPro" id="IPR029071">
    <property type="entry name" value="Ubiquitin-like_domsf"/>
</dbReference>
<feature type="region of interest" description="Disordered" evidence="1">
    <location>
        <begin position="301"/>
        <end position="329"/>
    </location>
</feature>
<feature type="region of interest" description="Disordered" evidence="1">
    <location>
        <begin position="80"/>
        <end position="141"/>
    </location>
</feature>